<reference evidence="1" key="1">
    <citation type="submission" date="2021-08" db="EMBL/GenBank/DDBJ databases">
        <title>Novel anaerobic bacterium isolated from sea squirt in East Sea, Republic of Korea.</title>
        <authorList>
            <person name="Nguyen T.H."/>
            <person name="Li Z."/>
            <person name="Lee Y.-J."/>
            <person name="Ko J."/>
            <person name="Kim S.-G."/>
        </authorList>
    </citation>
    <scope>NUCLEOTIDE SEQUENCE</scope>
    <source>
        <strain evidence="1">KCTC 25031</strain>
    </source>
</reference>
<accession>A0AC61NNG0</accession>
<keyword evidence="2" id="KW-1185">Reference proteome</keyword>
<dbReference type="Proteomes" id="UP000826212">
    <property type="component" value="Chromosome"/>
</dbReference>
<proteinExistence type="predicted"/>
<evidence type="ECO:0000313" key="2">
    <source>
        <dbReference type="Proteomes" id="UP000826212"/>
    </source>
</evidence>
<evidence type="ECO:0000313" key="1">
    <source>
        <dbReference type="EMBL" id="QZE13137.1"/>
    </source>
</evidence>
<sequence length="86" mass="9865">MNKKNGLFDIEKDDKRIALMTYTWAGDKMFIIDHTEVSTEYINQGLGNIMVEGAVVFAREESVKIYPLCPFAKHVFDTDNTFDDVL</sequence>
<organism evidence="1 2">
    <name type="scientific">Halosquirtibacter laminarini</name>
    <dbReference type="NCBI Taxonomy" id="3374600"/>
    <lineage>
        <taxon>Bacteria</taxon>
        <taxon>Pseudomonadati</taxon>
        <taxon>Bacteroidota</taxon>
        <taxon>Bacteroidia</taxon>
        <taxon>Marinilabiliales</taxon>
        <taxon>Prolixibacteraceae</taxon>
        <taxon>Halosquirtibacter</taxon>
    </lineage>
</organism>
<protein>
    <submittedName>
        <fullName evidence="1">N-acetyltransferase</fullName>
    </submittedName>
</protein>
<gene>
    <name evidence="1" type="ORF">K4L44_11105</name>
</gene>
<dbReference type="EMBL" id="CP081303">
    <property type="protein sequence ID" value="QZE13137.1"/>
    <property type="molecule type" value="Genomic_DNA"/>
</dbReference>
<name>A0AC61NNG0_9BACT</name>